<keyword evidence="1" id="KW-0472">Membrane</keyword>
<keyword evidence="1" id="KW-0812">Transmembrane</keyword>
<evidence type="ECO:0000313" key="2">
    <source>
        <dbReference type="EMBL" id="MBA4651948.1"/>
    </source>
</evidence>
<evidence type="ECO:0000256" key="1">
    <source>
        <dbReference type="SAM" id="Phobius"/>
    </source>
</evidence>
<organism evidence="2">
    <name type="scientific">Opuntia streptacantha</name>
    <name type="common">Prickly pear cactus</name>
    <name type="synonym">Opuntia cardona</name>
    <dbReference type="NCBI Taxonomy" id="393608"/>
    <lineage>
        <taxon>Eukaryota</taxon>
        <taxon>Viridiplantae</taxon>
        <taxon>Streptophyta</taxon>
        <taxon>Embryophyta</taxon>
        <taxon>Tracheophyta</taxon>
        <taxon>Spermatophyta</taxon>
        <taxon>Magnoliopsida</taxon>
        <taxon>eudicotyledons</taxon>
        <taxon>Gunneridae</taxon>
        <taxon>Pentapetalae</taxon>
        <taxon>Caryophyllales</taxon>
        <taxon>Cactineae</taxon>
        <taxon>Cactaceae</taxon>
        <taxon>Opuntioideae</taxon>
        <taxon>Opuntia</taxon>
    </lineage>
</organism>
<sequence length="99" mass="11276">MVTAYLLRLTLITDPVPSIIAADQIPSHFDSFIPYAASCIHHNKLASIVRKNIIEYLPFYMLSLFASTFPLWIQLDLVLQNILGKRVVFLLQECKGDLK</sequence>
<feature type="transmembrane region" description="Helical" evidence="1">
    <location>
        <begin position="53"/>
        <end position="73"/>
    </location>
</feature>
<reference evidence="2" key="1">
    <citation type="journal article" date="2013" name="J. Plant Res.">
        <title>Effect of fungi and light on seed germination of three Opuntia species from semiarid lands of central Mexico.</title>
        <authorList>
            <person name="Delgado-Sanchez P."/>
            <person name="Jimenez-Bremont J.F."/>
            <person name="Guerrero-Gonzalez Mde L."/>
            <person name="Flores J."/>
        </authorList>
    </citation>
    <scope>NUCLEOTIDE SEQUENCE</scope>
    <source>
        <tissue evidence="2">Cladode</tissue>
    </source>
</reference>
<protein>
    <submittedName>
        <fullName evidence="2">Uncharacterized protein</fullName>
    </submittedName>
</protein>
<proteinExistence type="predicted"/>
<keyword evidence="1" id="KW-1133">Transmembrane helix</keyword>
<dbReference type="AlphaFoldDB" id="A0A7C9E1T5"/>
<accession>A0A7C9E1T5</accession>
<name>A0A7C9E1T5_OPUST</name>
<reference evidence="2" key="2">
    <citation type="submission" date="2020-07" db="EMBL/GenBank/DDBJ databases">
        <authorList>
            <person name="Vera ALvarez R."/>
            <person name="Arias-Moreno D.M."/>
            <person name="Jimenez-Jacinto V."/>
            <person name="Jimenez-Bremont J.F."/>
            <person name="Swaminathan K."/>
            <person name="Moose S.P."/>
            <person name="Guerrero-Gonzalez M.L."/>
            <person name="Marino-Ramirez L."/>
            <person name="Landsman D."/>
            <person name="Rodriguez-Kessler M."/>
            <person name="Delgado-Sanchez P."/>
        </authorList>
    </citation>
    <scope>NUCLEOTIDE SEQUENCE</scope>
    <source>
        <tissue evidence="2">Cladode</tissue>
    </source>
</reference>
<dbReference type="EMBL" id="GISG01172218">
    <property type="protein sequence ID" value="MBA4651948.1"/>
    <property type="molecule type" value="Transcribed_RNA"/>
</dbReference>